<dbReference type="PANTHER" id="PTHR37938">
    <property type="entry name" value="BLL0215 PROTEIN"/>
    <property type="match status" value="1"/>
</dbReference>
<sequence length="193" mass="21915">MTVDDYKKVRFEGEEVGEETLFILRSHFFTNIGWILASIFLLILPLTVLAVPLLSKPVDIPISGPSVFLAAAVWVLIITGVAYQQFLNWYFNLYILTNRRIVDIDFFGLFYRRVSTTTLANVQDITYTKAGILQNFFDFGDIHIQTAGTHTNFEFHNIPDPEGSQKQIFNLLAAHREGGYIDHGTVPSQVNKN</sequence>
<keyword evidence="1" id="KW-0472">Membrane</keyword>
<evidence type="ECO:0000313" key="4">
    <source>
        <dbReference type="Proteomes" id="UP000176645"/>
    </source>
</evidence>
<evidence type="ECO:0000256" key="1">
    <source>
        <dbReference type="SAM" id="Phobius"/>
    </source>
</evidence>
<dbReference type="AlphaFoldDB" id="A0A1G1WI96"/>
<gene>
    <name evidence="3" type="ORF">A2Z42_05060</name>
</gene>
<keyword evidence="1" id="KW-0812">Transmembrane</keyword>
<evidence type="ECO:0000259" key="2">
    <source>
        <dbReference type="Pfam" id="PF03703"/>
    </source>
</evidence>
<dbReference type="EMBL" id="MHCU01000036">
    <property type="protein sequence ID" value="OGY27432.1"/>
    <property type="molecule type" value="Genomic_DNA"/>
</dbReference>
<dbReference type="Pfam" id="PF03703">
    <property type="entry name" value="bPH_2"/>
    <property type="match status" value="1"/>
</dbReference>
<organism evidence="3 4">
    <name type="scientific">Candidatus Woykebacteria bacterium RBG_19FT_COMBO_43_10</name>
    <dbReference type="NCBI Taxonomy" id="1802598"/>
    <lineage>
        <taxon>Bacteria</taxon>
        <taxon>Candidatus Woykeibacteriota</taxon>
    </lineage>
</organism>
<feature type="domain" description="YdbS-like PH" evidence="2">
    <location>
        <begin position="89"/>
        <end position="163"/>
    </location>
</feature>
<feature type="transmembrane region" description="Helical" evidence="1">
    <location>
        <begin position="32"/>
        <end position="55"/>
    </location>
</feature>
<feature type="transmembrane region" description="Helical" evidence="1">
    <location>
        <begin position="67"/>
        <end position="91"/>
    </location>
</feature>
<proteinExistence type="predicted"/>
<comment type="caution">
    <text evidence="3">The sequence shown here is derived from an EMBL/GenBank/DDBJ whole genome shotgun (WGS) entry which is preliminary data.</text>
</comment>
<dbReference type="InterPro" id="IPR005182">
    <property type="entry name" value="YdbS-like_PH"/>
</dbReference>
<keyword evidence="1" id="KW-1133">Transmembrane helix</keyword>
<accession>A0A1G1WI96</accession>
<dbReference type="Proteomes" id="UP000176645">
    <property type="component" value="Unassembled WGS sequence"/>
</dbReference>
<protein>
    <recommendedName>
        <fullName evidence="2">YdbS-like PH domain-containing protein</fullName>
    </recommendedName>
</protein>
<dbReference type="PANTHER" id="PTHR37938:SF1">
    <property type="entry name" value="BLL0215 PROTEIN"/>
    <property type="match status" value="1"/>
</dbReference>
<evidence type="ECO:0000313" key="3">
    <source>
        <dbReference type="EMBL" id="OGY27432.1"/>
    </source>
</evidence>
<name>A0A1G1WI96_9BACT</name>
<reference evidence="3 4" key="1">
    <citation type="journal article" date="2016" name="Nat. Commun.">
        <title>Thousands of microbial genomes shed light on interconnected biogeochemical processes in an aquifer system.</title>
        <authorList>
            <person name="Anantharaman K."/>
            <person name="Brown C.T."/>
            <person name="Hug L.A."/>
            <person name="Sharon I."/>
            <person name="Castelle C.J."/>
            <person name="Probst A.J."/>
            <person name="Thomas B.C."/>
            <person name="Singh A."/>
            <person name="Wilkins M.J."/>
            <person name="Karaoz U."/>
            <person name="Brodie E.L."/>
            <person name="Williams K.H."/>
            <person name="Hubbard S.S."/>
            <person name="Banfield J.F."/>
        </authorList>
    </citation>
    <scope>NUCLEOTIDE SEQUENCE [LARGE SCALE GENOMIC DNA]</scope>
</reference>